<dbReference type="Proteomes" id="UP001633002">
    <property type="component" value="Unassembled WGS sequence"/>
</dbReference>
<gene>
    <name evidence="2" type="ORF">R1sor_021151</name>
</gene>
<dbReference type="EMBL" id="JBJQOH010000007">
    <property type="protein sequence ID" value="KAL3678195.1"/>
    <property type="molecule type" value="Genomic_DNA"/>
</dbReference>
<evidence type="ECO:0000313" key="3">
    <source>
        <dbReference type="Proteomes" id="UP001633002"/>
    </source>
</evidence>
<keyword evidence="1" id="KW-0812">Transmembrane</keyword>
<feature type="transmembrane region" description="Helical" evidence="1">
    <location>
        <begin position="15"/>
        <end position="36"/>
    </location>
</feature>
<keyword evidence="1" id="KW-1133">Transmembrane helix</keyword>
<comment type="caution">
    <text evidence="2">The sequence shown here is derived from an EMBL/GenBank/DDBJ whole genome shotgun (WGS) entry which is preliminary data.</text>
</comment>
<accession>A0ABD3GG85</accession>
<protein>
    <submittedName>
        <fullName evidence="2">Uncharacterized protein</fullName>
    </submittedName>
</protein>
<keyword evidence="3" id="KW-1185">Reference proteome</keyword>
<dbReference type="AlphaFoldDB" id="A0ABD3GG85"/>
<evidence type="ECO:0000313" key="2">
    <source>
        <dbReference type="EMBL" id="KAL3678195.1"/>
    </source>
</evidence>
<evidence type="ECO:0000256" key="1">
    <source>
        <dbReference type="SAM" id="Phobius"/>
    </source>
</evidence>
<keyword evidence="1" id="KW-0472">Membrane</keyword>
<proteinExistence type="predicted"/>
<name>A0ABD3GG85_9MARC</name>
<sequence>MFTTLREFFHRRSYWILYAELVSFSSSLCFLAGPLFKFVLELLIAGVCGPAEEDRSIVQCLQTLLHSVENNLAVKMESAFNDGQQSNAFGQEAFILDSQSQEHTALTSHAHEIPSAAAGSGKVAKSKLKWLDWQVVVLIEVKRTEHIEAEGREGTDRIEMRDAKWVKTSEMMSARSVEADGKQLKNKWISRP</sequence>
<organism evidence="2 3">
    <name type="scientific">Riccia sorocarpa</name>
    <dbReference type="NCBI Taxonomy" id="122646"/>
    <lineage>
        <taxon>Eukaryota</taxon>
        <taxon>Viridiplantae</taxon>
        <taxon>Streptophyta</taxon>
        <taxon>Embryophyta</taxon>
        <taxon>Marchantiophyta</taxon>
        <taxon>Marchantiopsida</taxon>
        <taxon>Marchantiidae</taxon>
        <taxon>Marchantiales</taxon>
        <taxon>Ricciaceae</taxon>
        <taxon>Riccia</taxon>
    </lineage>
</organism>
<reference evidence="2 3" key="1">
    <citation type="submission" date="2024-09" db="EMBL/GenBank/DDBJ databases">
        <title>Chromosome-scale assembly of Riccia sorocarpa.</title>
        <authorList>
            <person name="Paukszto L."/>
        </authorList>
    </citation>
    <scope>NUCLEOTIDE SEQUENCE [LARGE SCALE GENOMIC DNA]</scope>
    <source>
        <strain evidence="2">LP-2024</strain>
        <tissue evidence="2">Aerial parts of the thallus</tissue>
    </source>
</reference>